<dbReference type="Proteomes" id="UP001223586">
    <property type="component" value="Unassembled WGS sequence"/>
</dbReference>
<dbReference type="EMBL" id="JAUSTT010000003">
    <property type="protein sequence ID" value="MDQ0174986.1"/>
    <property type="molecule type" value="Genomic_DNA"/>
</dbReference>
<dbReference type="RefSeq" id="WP_307226906.1">
    <property type="nucleotide sequence ID" value="NZ_JAUSTT010000003.1"/>
</dbReference>
<proteinExistence type="predicted"/>
<dbReference type="InterPro" id="IPR041304">
    <property type="entry name" value="AbiTii"/>
</dbReference>
<reference evidence="2 3" key="1">
    <citation type="submission" date="2023-07" db="EMBL/GenBank/DDBJ databases">
        <title>Genomic Encyclopedia of Type Strains, Phase IV (KMG-IV): sequencing the most valuable type-strain genomes for metagenomic binning, comparative biology and taxonomic classification.</title>
        <authorList>
            <person name="Goeker M."/>
        </authorList>
    </citation>
    <scope>NUCLEOTIDE SEQUENCE [LARGE SCALE GENOMIC DNA]</scope>
    <source>
        <strain evidence="2 3">DSM 23837</strain>
    </source>
</reference>
<gene>
    <name evidence="2" type="ORF">J2S08_000820</name>
</gene>
<feature type="domain" description="AbiTii" evidence="1">
    <location>
        <begin position="5"/>
        <end position="184"/>
    </location>
</feature>
<evidence type="ECO:0000259" key="1">
    <source>
        <dbReference type="Pfam" id="PF18864"/>
    </source>
</evidence>
<evidence type="ECO:0000313" key="3">
    <source>
        <dbReference type="Proteomes" id="UP001223586"/>
    </source>
</evidence>
<dbReference type="Pfam" id="PF18864">
    <property type="entry name" value="AbiTii"/>
    <property type="match status" value="1"/>
</dbReference>
<keyword evidence="3" id="KW-1185">Reference proteome</keyword>
<evidence type="ECO:0000313" key="2">
    <source>
        <dbReference type="EMBL" id="MDQ0174986.1"/>
    </source>
</evidence>
<organism evidence="2 3">
    <name type="scientific">Bacillus chungangensis</name>
    <dbReference type="NCBI Taxonomy" id="587633"/>
    <lineage>
        <taxon>Bacteria</taxon>
        <taxon>Bacillati</taxon>
        <taxon>Bacillota</taxon>
        <taxon>Bacilli</taxon>
        <taxon>Bacillales</taxon>
        <taxon>Bacillaceae</taxon>
        <taxon>Bacillus</taxon>
    </lineage>
</organism>
<comment type="caution">
    <text evidence="2">The sequence shown here is derived from an EMBL/GenBank/DDBJ whole genome shotgun (WGS) entry which is preliminary data.</text>
</comment>
<accession>A0ABT9WNY3</accession>
<name>A0ABT9WNY3_9BACI</name>
<protein>
    <recommendedName>
        <fullName evidence="1">AbiTii domain-containing protein</fullName>
    </recommendedName>
</protein>
<sequence length="215" mass="24821">MARSQLLKDMVSGTSKLETILLRLKIIFTDLEDRSVLKWINGEIEGYKDNEVPSYRVLKGEPKGTYTVNFYEKYTNAPVPLKHVLTSELVDELSTLEIKDGLVAIQNILKSKYRNKITKTIPTELCDSISKPKFKILSMHISFSLNQFDSIVSIVKSKLTEVIMMLEKTFDNIDELDISSQIKKDPSIREMVIYNIQHIIFDKSLKYNESVKYFV</sequence>